<evidence type="ECO:0000256" key="1">
    <source>
        <dbReference type="SAM" id="SignalP"/>
    </source>
</evidence>
<protein>
    <submittedName>
        <fullName evidence="2">Uncharacterized protein</fullName>
    </submittedName>
</protein>
<reference evidence="2" key="1">
    <citation type="submission" date="2021-02" db="EMBL/GenBank/DDBJ databases">
        <authorList>
            <person name="Dougan E. K."/>
            <person name="Rhodes N."/>
            <person name="Thang M."/>
            <person name="Chan C."/>
        </authorList>
    </citation>
    <scope>NUCLEOTIDE SEQUENCE</scope>
</reference>
<feature type="non-terminal residue" evidence="2">
    <location>
        <position position="1"/>
    </location>
</feature>
<gene>
    <name evidence="2" type="ORF">SNEC2469_LOCUS5537</name>
</gene>
<feature type="chain" id="PRO_5032865256" evidence="1">
    <location>
        <begin position="19"/>
        <end position="491"/>
    </location>
</feature>
<evidence type="ECO:0000313" key="3">
    <source>
        <dbReference type="Proteomes" id="UP000601435"/>
    </source>
</evidence>
<dbReference type="OrthoDB" id="439943at2759"/>
<comment type="caution">
    <text evidence="2">The sequence shown here is derived from an EMBL/GenBank/DDBJ whole genome shotgun (WGS) entry which is preliminary data.</text>
</comment>
<dbReference type="Gene3D" id="3.90.550.10">
    <property type="entry name" value="Spore Coat Polysaccharide Biosynthesis Protein SpsA, Chain A"/>
    <property type="match status" value="1"/>
</dbReference>
<dbReference type="InterPro" id="IPR029044">
    <property type="entry name" value="Nucleotide-diphossugar_trans"/>
</dbReference>
<dbReference type="SUPFAM" id="SSF53448">
    <property type="entry name" value="Nucleotide-diphospho-sugar transferases"/>
    <property type="match status" value="1"/>
</dbReference>
<sequence>MVLAVLLSTAVLVVTACAEKLQVFGHALNTGQTIPPRCVQADETSHLLWVDWALKPPGPAAHVVEVKVAWHTTMPVDPEDQAVFVAQLRRNGSTFSLKDLQRVTLFEVDAMSEEQEEQPAARVLEGELNLVLDVDRGDVLGLLDSCEGEEEMQHWALAFTVAASLSSSALQLLARVLEEAKCSNEDSLLKNLRSLSGCSWVLEYPIYVLHTAHMEGATEQELLMWMDVVRTAASPGLDIRFIDVSDDFQSVKLGDGQVRLDRLDLMWMDATRSDSPRIRKEKPRRHEAGYRHMCRFQSSNVLELPAFQRMRYLLHLDSDATFQCEGSRSVDPFKEMIKYRSVYGLFEVGLEVVELCQGATGSGGRWVLLNDLQLGTLFLTYLGMKQWTKPRLLGSGKAEVQVDGLEQMQEVLDLDFFHRPDVLEFSRRVGGPASLHSQHVMRTDVVHLFNVEATLGHYRHLWGDHLIRAYQEQRANGSNSTRGFIDQAQSI</sequence>
<dbReference type="Proteomes" id="UP000601435">
    <property type="component" value="Unassembled WGS sequence"/>
</dbReference>
<accession>A0A812M141</accession>
<evidence type="ECO:0000313" key="2">
    <source>
        <dbReference type="EMBL" id="CAE7255253.1"/>
    </source>
</evidence>
<feature type="non-terminal residue" evidence="2">
    <location>
        <position position="491"/>
    </location>
</feature>
<feature type="signal peptide" evidence="1">
    <location>
        <begin position="1"/>
        <end position="18"/>
    </location>
</feature>
<organism evidence="2 3">
    <name type="scientific">Symbiodinium necroappetens</name>
    <dbReference type="NCBI Taxonomy" id="1628268"/>
    <lineage>
        <taxon>Eukaryota</taxon>
        <taxon>Sar</taxon>
        <taxon>Alveolata</taxon>
        <taxon>Dinophyceae</taxon>
        <taxon>Suessiales</taxon>
        <taxon>Symbiodiniaceae</taxon>
        <taxon>Symbiodinium</taxon>
    </lineage>
</organism>
<name>A0A812M141_9DINO</name>
<keyword evidence="1" id="KW-0732">Signal</keyword>
<dbReference type="AlphaFoldDB" id="A0A812M141"/>
<dbReference type="EMBL" id="CAJNJA010010242">
    <property type="protein sequence ID" value="CAE7255253.1"/>
    <property type="molecule type" value="Genomic_DNA"/>
</dbReference>
<keyword evidence="3" id="KW-1185">Reference proteome</keyword>
<proteinExistence type="predicted"/>